<reference evidence="1 2" key="1">
    <citation type="submission" date="2021-06" db="EMBL/GenBank/DDBJ databases">
        <authorList>
            <person name="Sun Q."/>
            <person name="Li D."/>
        </authorList>
    </citation>
    <scope>NUCLEOTIDE SEQUENCE [LARGE SCALE GENOMIC DNA]</scope>
    <source>
        <strain evidence="1 2">MSJ-11</strain>
    </source>
</reference>
<proteinExistence type="predicted"/>
<keyword evidence="2" id="KW-1185">Reference proteome</keyword>
<sequence length="137" mass="14860">MKVAVIDGQGAGLGKTIIKKLKKDTDLDVCVIALGTNSLAMSNMVKSGADIGLCGEDNICNYLRNEEIDCLVGPIGIICNGGINGEVTSEISNIIFQIECTKYLFPLQKHGIYIPGTRNLQIKEIIEEIILDIKSYD</sequence>
<dbReference type="RefSeq" id="WP_216439710.1">
    <property type="nucleotide sequence ID" value="NZ_JAHLQF010000003.1"/>
</dbReference>
<accession>A0ABS6EKE2</accession>
<dbReference type="EMBL" id="JAHLQF010000003">
    <property type="protein sequence ID" value="MBU5485141.1"/>
    <property type="molecule type" value="Genomic_DNA"/>
</dbReference>
<dbReference type="InterPro" id="IPR024208">
    <property type="entry name" value="DUF3842"/>
</dbReference>
<organism evidence="1 2">
    <name type="scientific">Clostridium mobile</name>
    <dbReference type="NCBI Taxonomy" id="2841512"/>
    <lineage>
        <taxon>Bacteria</taxon>
        <taxon>Bacillati</taxon>
        <taxon>Bacillota</taxon>
        <taxon>Clostridia</taxon>
        <taxon>Eubacteriales</taxon>
        <taxon>Clostridiaceae</taxon>
        <taxon>Clostridium</taxon>
    </lineage>
</organism>
<evidence type="ECO:0000313" key="1">
    <source>
        <dbReference type="EMBL" id="MBU5485141.1"/>
    </source>
</evidence>
<protein>
    <submittedName>
        <fullName evidence="1">DUF3842 family protein</fullName>
    </submittedName>
</protein>
<gene>
    <name evidence="1" type="ORF">KQI86_12425</name>
</gene>
<evidence type="ECO:0000313" key="2">
    <source>
        <dbReference type="Proteomes" id="UP000726170"/>
    </source>
</evidence>
<comment type="caution">
    <text evidence="1">The sequence shown here is derived from an EMBL/GenBank/DDBJ whole genome shotgun (WGS) entry which is preliminary data.</text>
</comment>
<dbReference type="Pfam" id="PF12953">
    <property type="entry name" value="DUF3842"/>
    <property type="match status" value="1"/>
</dbReference>
<dbReference type="Proteomes" id="UP000726170">
    <property type="component" value="Unassembled WGS sequence"/>
</dbReference>
<name>A0ABS6EKE2_9CLOT</name>